<dbReference type="AlphaFoldDB" id="A0A094ZRR1"/>
<gene>
    <name evidence="1" type="ORF">MS3_03997</name>
</gene>
<name>A0A094ZRR1_SCHHA</name>
<sequence>MNSIFMVITFIILIIGVGLLNLHTKGYEIIISVTVDTALASLAILLGVKLRVRERKLELILFSVWCVFGGIGIIFMRALRNHYVLDTSWISWWCAILIVIVYTAYYLCRSGKEEQSRVMFIIFL</sequence>
<organism evidence="1">
    <name type="scientific">Schistosoma haematobium</name>
    <name type="common">Blood fluke</name>
    <dbReference type="NCBI Taxonomy" id="6185"/>
    <lineage>
        <taxon>Eukaryota</taxon>
        <taxon>Metazoa</taxon>
        <taxon>Spiralia</taxon>
        <taxon>Lophotrochozoa</taxon>
        <taxon>Platyhelminthes</taxon>
        <taxon>Trematoda</taxon>
        <taxon>Digenea</taxon>
        <taxon>Strigeidida</taxon>
        <taxon>Schistosomatoidea</taxon>
        <taxon>Schistosomatidae</taxon>
        <taxon>Schistosoma</taxon>
    </lineage>
</organism>
<proteinExistence type="predicted"/>
<evidence type="ECO:0000313" key="1">
    <source>
        <dbReference type="EMBL" id="KGB35729.1"/>
    </source>
</evidence>
<accession>A0A094ZRR1</accession>
<reference evidence="1" key="1">
    <citation type="journal article" date="2012" name="Nat. Genet.">
        <title>Whole-genome sequence of Schistosoma haematobium.</title>
        <authorList>
            <person name="Young N.D."/>
            <person name="Jex A.R."/>
            <person name="Li B."/>
            <person name="Liu S."/>
            <person name="Yang L."/>
            <person name="Xiong Z."/>
            <person name="Li Y."/>
            <person name="Cantacessi C."/>
            <person name="Hall R.S."/>
            <person name="Xu X."/>
            <person name="Chen F."/>
            <person name="Wu X."/>
            <person name="Zerlotini A."/>
            <person name="Oliveira G."/>
            <person name="Hofmann A."/>
            <person name="Zhang G."/>
            <person name="Fang X."/>
            <person name="Kang Y."/>
            <person name="Campbell B.E."/>
            <person name="Loukas A."/>
            <person name="Ranganathan S."/>
            <person name="Rollinson D."/>
            <person name="Rinaldi G."/>
            <person name="Brindley P.J."/>
            <person name="Yang H."/>
            <person name="Wang J."/>
            <person name="Wang J."/>
            <person name="Gasser R.B."/>
        </authorList>
    </citation>
    <scope>NUCLEOTIDE SEQUENCE [LARGE SCALE GENOMIC DNA]</scope>
</reference>
<dbReference type="EMBL" id="KL250711">
    <property type="protein sequence ID" value="KGB35729.1"/>
    <property type="molecule type" value="Genomic_DNA"/>
</dbReference>
<protein>
    <submittedName>
        <fullName evidence="1">Uncharacterized protein</fullName>
    </submittedName>
</protein>